<comment type="similarity">
    <text evidence="1">Belongs to the GSP E family.</text>
</comment>
<dbReference type="Proteomes" id="UP000596004">
    <property type="component" value="Chromosome"/>
</dbReference>
<dbReference type="EMBL" id="CP064981">
    <property type="protein sequence ID" value="QQR92694.1"/>
    <property type="molecule type" value="Genomic_DNA"/>
</dbReference>
<evidence type="ECO:0000259" key="2">
    <source>
        <dbReference type="Pfam" id="PF00437"/>
    </source>
</evidence>
<reference evidence="3" key="1">
    <citation type="submission" date="2020-11" db="EMBL/GenBank/DDBJ databases">
        <title>Connecting structure to function with the recovery of over 1000 high-quality activated sludge metagenome-assembled genomes encoding full-length rRNA genes using long-read sequencing.</title>
        <authorList>
            <person name="Singleton C.M."/>
            <person name="Petriglieri F."/>
            <person name="Kristensen J.M."/>
            <person name="Kirkegaard R.H."/>
            <person name="Michaelsen T.Y."/>
            <person name="Andersen M.H."/>
            <person name="Karst S.M."/>
            <person name="Dueholm M.S."/>
            <person name="Nielsen P.H."/>
            <person name="Albertsen M."/>
        </authorList>
    </citation>
    <scope>NUCLEOTIDE SEQUENCE</scope>
    <source>
        <strain evidence="3">Fred_18-Q3-R57-64_BAT3C.431</strain>
    </source>
</reference>
<name>A0A7T9DJX4_9ARCH</name>
<dbReference type="InterPro" id="IPR001482">
    <property type="entry name" value="T2SS/T4SS_dom"/>
</dbReference>
<evidence type="ECO:0000256" key="1">
    <source>
        <dbReference type="ARBA" id="ARBA00006611"/>
    </source>
</evidence>
<dbReference type="PANTHER" id="PTHR30486">
    <property type="entry name" value="TWITCHING MOTILITY PROTEIN PILT"/>
    <property type="match status" value="1"/>
</dbReference>
<protein>
    <submittedName>
        <fullName evidence="3">CpaF family protein</fullName>
    </submittedName>
</protein>
<dbReference type="AlphaFoldDB" id="A0A7T9DJX4"/>
<dbReference type="CDD" id="cd01130">
    <property type="entry name" value="VirB11-like_ATPase"/>
    <property type="match status" value="1"/>
</dbReference>
<proteinExistence type="inferred from homology"/>
<feature type="domain" description="Bacterial type II secretion system protein E" evidence="2">
    <location>
        <begin position="193"/>
        <end position="412"/>
    </location>
</feature>
<dbReference type="InterPro" id="IPR050921">
    <property type="entry name" value="T4SS_GSP_E_ATPase"/>
</dbReference>
<accession>A0A7T9DJX4</accession>
<dbReference type="InterPro" id="IPR027417">
    <property type="entry name" value="P-loop_NTPase"/>
</dbReference>
<dbReference type="SUPFAM" id="SSF52540">
    <property type="entry name" value="P-loop containing nucleoside triphosphate hydrolases"/>
    <property type="match status" value="1"/>
</dbReference>
<dbReference type="Gene3D" id="3.30.450.380">
    <property type="match status" value="1"/>
</dbReference>
<organism evidence="3">
    <name type="scientific">Candidatus Iainarchaeum sp</name>
    <dbReference type="NCBI Taxonomy" id="3101447"/>
    <lineage>
        <taxon>Archaea</taxon>
        <taxon>Candidatus Iainarchaeota</taxon>
        <taxon>Candidatus Iainarchaeia</taxon>
        <taxon>Candidatus Iainarchaeales</taxon>
        <taxon>Candidatus Iainarchaeaceae</taxon>
        <taxon>Candidatus Iainarchaeum</taxon>
    </lineage>
</organism>
<sequence>MVRLTSFPEGKWLHETPISRIYAGFPFPIYALQGHAFSLEHGKLANVLIHALAHRQTEAVWSREIPPSISKSFAHAFQSRVVGLTEAGEMIDKIPTPHERERLAQAFGEVLEEFIPEMSDPGPFVDYVLDHGVGLFELSALLRDPELNEIMVNGNNTHVFVEHQKMGMCQTNIFIEENDPQSARMILKAARFSGRNFSEQEPLLDARLPDGNRLNATFETITPQGHSMTIRKFRYDTLSLVDLVMNRTLSEEMAAYLWLMVEGFGSNPMNIIVSGGSGSGKTTLMNALGACIPYRERIISIEDTLELQFPLRENWVQMESKPAIVRQSTHERLGMDELLKNSLRMRPDRVIVGEVRGMEAQTLFAAMDTGHQGSMGTLHANSPSETLLRLSSEPMNVPKTLLPLLNIIIVTQKIHFPGEGTKRRIAQIAEISHLEREPLLSNVFERKPEADTVLRTDTPSHCVQVLADATGKPRKVIQQELVVRQRILEWMLRQGIHAYAEVEKILQQYGVNPVGVLERVQGQAMR</sequence>
<evidence type="ECO:0000313" key="3">
    <source>
        <dbReference type="EMBL" id="QQR92694.1"/>
    </source>
</evidence>
<dbReference type="GO" id="GO:0016887">
    <property type="term" value="F:ATP hydrolysis activity"/>
    <property type="evidence" value="ECO:0007669"/>
    <property type="project" value="InterPro"/>
</dbReference>
<dbReference type="Pfam" id="PF00437">
    <property type="entry name" value="T2SSE"/>
    <property type="match status" value="1"/>
</dbReference>
<dbReference type="Gene3D" id="3.40.50.300">
    <property type="entry name" value="P-loop containing nucleotide triphosphate hydrolases"/>
    <property type="match status" value="1"/>
</dbReference>
<dbReference type="PANTHER" id="PTHR30486:SF15">
    <property type="entry name" value="TYPE II_IV SECRETION SYSTEM ATPASE"/>
    <property type="match status" value="1"/>
</dbReference>
<gene>
    <name evidence="3" type="ORF">IPJ89_00410</name>
</gene>